<dbReference type="OrthoDB" id="7252930at2"/>
<sequence>MIHSPTHEFVLSLGVQRLIGNTGAARLEAGQTGVTTPLLLFGKGFGDLQVDALRPLAVTGSFGYAIADRKLKATPITGGDDDDPAGTVFNKGLENRWVGGVSVQYSLLYMDAEVRHLNLPDWMIGLTPIVEVLWSSPASRPSREGTQWLIAPGLIWSNENWQFGIEALIPGNRASGRNVGVIAQLKIGLGVIAPRLGRPLF</sequence>
<gene>
    <name evidence="1" type="ORF">F1189_19955</name>
</gene>
<comment type="caution">
    <text evidence="1">The sequence shown here is derived from an EMBL/GenBank/DDBJ whole genome shotgun (WGS) entry which is preliminary data.</text>
</comment>
<proteinExistence type="predicted"/>
<reference evidence="1 2" key="1">
    <citation type="submission" date="2019-09" db="EMBL/GenBank/DDBJ databases">
        <title>Genome sequence of Rhodovastum atsumiense, a diverse member of the Acetobacteraceae family of non-sulfur purple photosynthetic bacteria.</title>
        <authorList>
            <person name="Meyer T."/>
            <person name="Kyndt J."/>
        </authorList>
    </citation>
    <scope>NUCLEOTIDE SEQUENCE [LARGE SCALE GENOMIC DNA]</scope>
    <source>
        <strain evidence="1 2">DSM 21279</strain>
    </source>
</reference>
<protein>
    <submittedName>
        <fullName evidence="1">Uncharacterized protein</fullName>
    </submittedName>
</protein>
<dbReference type="EMBL" id="VWPK01000035">
    <property type="protein sequence ID" value="KAA5610258.1"/>
    <property type="molecule type" value="Genomic_DNA"/>
</dbReference>
<evidence type="ECO:0000313" key="1">
    <source>
        <dbReference type="EMBL" id="KAA5610258.1"/>
    </source>
</evidence>
<dbReference type="Proteomes" id="UP000325255">
    <property type="component" value="Unassembled WGS sequence"/>
</dbReference>
<keyword evidence="2" id="KW-1185">Reference proteome</keyword>
<evidence type="ECO:0000313" key="2">
    <source>
        <dbReference type="Proteomes" id="UP000325255"/>
    </source>
</evidence>
<dbReference type="AlphaFoldDB" id="A0A5M6IRQ8"/>
<name>A0A5M6IRQ8_9PROT</name>
<organism evidence="1 2">
    <name type="scientific">Rhodovastum atsumiense</name>
    <dbReference type="NCBI Taxonomy" id="504468"/>
    <lineage>
        <taxon>Bacteria</taxon>
        <taxon>Pseudomonadati</taxon>
        <taxon>Pseudomonadota</taxon>
        <taxon>Alphaproteobacteria</taxon>
        <taxon>Acetobacterales</taxon>
        <taxon>Acetobacteraceae</taxon>
        <taxon>Rhodovastum</taxon>
    </lineage>
</organism>
<accession>A0A5M6IRQ8</accession>